<dbReference type="Proteomes" id="UP000593567">
    <property type="component" value="Unassembled WGS sequence"/>
</dbReference>
<dbReference type="InterPro" id="IPR009653">
    <property type="entry name" value="Ksh1"/>
</dbReference>
<evidence type="ECO:0000256" key="8">
    <source>
        <dbReference type="ARBA" id="ARBA00023136"/>
    </source>
</evidence>
<keyword evidence="4 9" id="KW-0812">Transmembrane</keyword>
<keyword evidence="11" id="KW-1185">Reference proteome</keyword>
<comment type="subcellular location">
    <subcellularLocation>
        <location evidence="2">Golgi apparatus membrane</location>
        <topology evidence="2">Single-pass type I membrane protein</topology>
    </subcellularLocation>
</comment>
<gene>
    <name evidence="10" type="ORF">EB796_003351</name>
</gene>
<name>A0A7J7KK33_BUGNE</name>
<evidence type="ECO:0000256" key="5">
    <source>
        <dbReference type="ARBA" id="ARBA00022729"/>
    </source>
</evidence>
<feature type="transmembrane region" description="Helical" evidence="9">
    <location>
        <begin position="44"/>
        <end position="72"/>
    </location>
</feature>
<evidence type="ECO:0000256" key="1">
    <source>
        <dbReference type="ARBA" id="ARBA00002154"/>
    </source>
</evidence>
<dbReference type="InterPro" id="IPR042863">
    <property type="entry name" value="Kish-B"/>
</dbReference>
<evidence type="ECO:0000256" key="4">
    <source>
        <dbReference type="ARBA" id="ARBA00022692"/>
    </source>
</evidence>
<dbReference type="OrthoDB" id="10034655at2759"/>
<keyword evidence="6 9" id="KW-1133">Transmembrane helix</keyword>
<evidence type="ECO:0000256" key="9">
    <source>
        <dbReference type="RuleBase" id="RU910717"/>
    </source>
</evidence>
<dbReference type="EMBL" id="VXIV02000427">
    <property type="protein sequence ID" value="KAF6038341.1"/>
    <property type="molecule type" value="Genomic_DNA"/>
</dbReference>
<evidence type="ECO:0000256" key="3">
    <source>
        <dbReference type="ARBA" id="ARBA00008961"/>
    </source>
</evidence>
<dbReference type="PANTHER" id="PTHR46815">
    <property type="entry name" value="PROTEIN KISH-B"/>
    <property type="match status" value="1"/>
</dbReference>
<proteinExistence type="inferred from homology"/>
<evidence type="ECO:0000256" key="2">
    <source>
        <dbReference type="ARBA" id="ARBA00004614"/>
    </source>
</evidence>
<evidence type="ECO:0000313" key="10">
    <source>
        <dbReference type="EMBL" id="KAF6038341.1"/>
    </source>
</evidence>
<evidence type="ECO:0000313" key="11">
    <source>
        <dbReference type="Proteomes" id="UP000593567"/>
    </source>
</evidence>
<comment type="function">
    <text evidence="1 9">Involved in the early part of the secretory pathway.</text>
</comment>
<keyword evidence="5" id="KW-0732">Signal</keyword>
<sequence length="74" mass="8337">MTNAYSFDGLVVFALMFISTCAYIKKVPRLKSWILSEKKGFMGVFYKAAVIGTRLHIPVSLVSALMAFYLIVLR</sequence>
<protein>
    <recommendedName>
        <fullName evidence="9">Protein kish</fullName>
    </recommendedName>
</protein>
<evidence type="ECO:0000256" key="7">
    <source>
        <dbReference type="ARBA" id="ARBA00023034"/>
    </source>
</evidence>
<comment type="caution">
    <text evidence="9">Lacks conserved residue(s) required for the propagation of feature annotation.</text>
</comment>
<organism evidence="10 11">
    <name type="scientific">Bugula neritina</name>
    <name type="common">Brown bryozoan</name>
    <name type="synonym">Sertularia neritina</name>
    <dbReference type="NCBI Taxonomy" id="10212"/>
    <lineage>
        <taxon>Eukaryota</taxon>
        <taxon>Metazoa</taxon>
        <taxon>Spiralia</taxon>
        <taxon>Lophotrochozoa</taxon>
        <taxon>Bryozoa</taxon>
        <taxon>Gymnolaemata</taxon>
        <taxon>Cheilostomatida</taxon>
        <taxon>Flustrina</taxon>
        <taxon>Buguloidea</taxon>
        <taxon>Bugulidae</taxon>
        <taxon>Bugula</taxon>
    </lineage>
</organism>
<comment type="similarity">
    <text evidence="3 9">Belongs to the KISH family.</text>
</comment>
<dbReference type="PANTHER" id="PTHR46815:SF1">
    <property type="entry name" value="PROTEIN KISH-B"/>
    <property type="match status" value="1"/>
</dbReference>
<reference evidence="10" key="1">
    <citation type="submission" date="2020-06" db="EMBL/GenBank/DDBJ databases">
        <title>Draft genome of Bugula neritina, a colonial animal packing powerful symbionts and potential medicines.</title>
        <authorList>
            <person name="Rayko M."/>
        </authorList>
    </citation>
    <scope>NUCLEOTIDE SEQUENCE [LARGE SCALE GENOMIC DNA]</scope>
    <source>
        <strain evidence="10">Kwan_BN1</strain>
    </source>
</reference>
<dbReference type="Pfam" id="PF06842">
    <property type="entry name" value="DUF1242"/>
    <property type="match status" value="1"/>
</dbReference>
<keyword evidence="7" id="KW-0333">Golgi apparatus</keyword>
<comment type="caution">
    <text evidence="10">The sequence shown here is derived from an EMBL/GenBank/DDBJ whole genome shotgun (WGS) entry which is preliminary data.</text>
</comment>
<dbReference type="AlphaFoldDB" id="A0A7J7KK33"/>
<evidence type="ECO:0000256" key="6">
    <source>
        <dbReference type="ARBA" id="ARBA00022989"/>
    </source>
</evidence>
<keyword evidence="8 9" id="KW-0472">Membrane</keyword>
<accession>A0A7J7KK33</accession>
<feature type="transmembrane region" description="Helical" evidence="9">
    <location>
        <begin position="6"/>
        <end position="24"/>
    </location>
</feature>
<dbReference type="GO" id="GO:0000139">
    <property type="term" value="C:Golgi membrane"/>
    <property type="evidence" value="ECO:0007669"/>
    <property type="project" value="UniProtKB-SubCell"/>
</dbReference>